<dbReference type="InterPro" id="IPR032675">
    <property type="entry name" value="LRR_dom_sf"/>
</dbReference>
<name>A0A0D0AG67_9AGAM</name>
<evidence type="ECO:0000313" key="1">
    <source>
        <dbReference type="EMBL" id="KIK40756.1"/>
    </source>
</evidence>
<dbReference type="EMBL" id="KN835291">
    <property type="protein sequence ID" value="KIK40756.1"/>
    <property type="molecule type" value="Genomic_DNA"/>
</dbReference>
<dbReference type="AlphaFoldDB" id="A0A0D0AG67"/>
<proteinExistence type="predicted"/>
<keyword evidence="2" id="KW-1185">Reference proteome</keyword>
<evidence type="ECO:0008006" key="3">
    <source>
        <dbReference type="Google" id="ProtNLM"/>
    </source>
</evidence>
<reference evidence="1 2" key="1">
    <citation type="submission" date="2014-04" db="EMBL/GenBank/DDBJ databases">
        <authorList>
            <consortium name="DOE Joint Genome Institute"/>
            <person name="Kuo A."/>
            <person name="Ruytinx J."/>
            <person name="Rineau F."/>
            <person name="Colpaert J."/>
            <person name="Kohler A."/>
            <person name="Nagy L.G."/>
            <person name="Floudas D."/>
            <person name="Copeland A."/>
            <person name="Barry K.W."/>
            <person name="Cichocki N."/>
            <person name="Veneault-Fourrey C."/>
            <person name="LaButti K."/>
            <person name="Lindquist E.A."/>
            <person name="Lipzen A."/>
            <person name="Lundell T."/>
            <person name="Morin E."/>
            <person name="Murat C."/>
            <person name="Sun H."/>
            <person name="Tunlid A."/>
            <person name="Henrissat B."/>
            <person name="Grigoriev I.V."/>
            <person name="Hibbett D.S."/>
            <person name="Martin F."/>
            <person name="Nordberg H.P."/>
            <person name="Cantor M.N."/>
            <person name="Hua S.X."/>
        </authorList>
    </citation>
    <scope>NUCLEOTIDE SEQUENCE [LARGE SCALE GENOMIC DNA]</scope>
    <source>
        <strain evidence="1 2">UH-Slu-Lm8-n1</strain>
    </source>
</reference>
<reference evidence="2" key="2">
    <citation type="submission" date="2015-01" db="EMBL/GenBank/DDBJ databases">
        <title>Evolutionary Origins and Diversification of the Mycorrhizal Mutualists.</title>
        <authorList>
            <consortium name="DOE Joint Genome Institute"/>
            <consortium name="Mycorrhizal Genomics Consortium"/>
            <person name="Kohler A."/>
            <person name="Kuo A."/>
            <person name="Nagy L.G."/>
            <person name="Floudas D."/>
            <person name="Copeland A."/>
            <person name="Barry K.W."/>
            <person name="Cichocki N."/>
            <person name="Veneault-Fourrey C."/>
            <person name="LaButti K."/>
            <person name="Lindquist E.A."/>
            <person name="Lipzen A."/>
            <person name="Lundell T."/>
            <person name="Morin E."/>
            <person name="Murat C."/>
            <person name="Riley R."/>
            <person name="Ohm R."/>
            <person name="Sun H."/>
            <person name="Tunlid A."/>
            <person name="Henrissat B."/>
            <person name="Grigoriev I.V."/>
            <person name="Hibbett D.S."/>
            <person name="Martin F."/>
        </authorList>
    </citation>
    <scope>NUCLEOTIDE SEQUENCE [LARGE SCALE GENOMIC DNA]</scope>
    <source>
        <strain evidence="2">UH-Slu-Lm8-n1</strain>
    </source>
</reference>
<accession>A0A0D0AG67</accession>
<dbReference type="Proteomes" id="UP000054485">
    <property type="component" value="Unassembled WGS sequence"/>
</dbReference>
<sequence>MHHWIPDIAQLIFEFVYDPIRTEEDREGRATVVGLARTCRAFQDPALDVLWAQLHSLDALVLCSGGKRDSNNNLIWDRPLYDADWRILAQYGKRVRALTISPQSDTLDISTMQLLSCFPVPGPILPNLTKLNWLSDREDFFPFLRRFCGPSLTTLSLSPISWSVRKCAAIASLAPSCPLLKEFTCVNAEDSSMQAISEAVVGWNRLQVLQVGPLDEHALTHAGSLQTLQDLRFSILDLRSPVLEFCSSSAAMKISIPSPSSFYAFIQNIHFSTQRLHLFCERYDGMFPELFFSRLKGCFRNPVELLELGLVKTIHHNRSIILSSIMLRPLVSFKGLNYLNLADLCTSHIDDTFLEEMAVSCPNLHDLYLGDKGRWLIAPRATFDGVVSLLKHCHQLSSLGIFFSATFKSDFTDMLQADAINLNIRNFSVGASPISDPMDVTVVLSSLIPNAIRIDHCAQGSAELRDMEERWDTVNTWFKSFVSARKHSWEQGWLEGKAGVGKSAIA</sequence>
<evidence type="ECO:0000313" key="2">
    <source>
        <dbReference type="Proteomes" id="UP000054485"/>
    </source>
</evidence>
<dbReference type="HOGENOM" id="CLU_021164_0_2_1"/>
<dbReference type="SUPFAM" id="SSF52047">
    <property type="entry name" value="RNI-like"/>
    <property type="match status" value="1"/>
</dbReference>
<dbReference type="OrthoDB" id="3067012at2759"/>
<dbReference type="Gene3D" id="3.80.10.10">
    <property type="entry name" value="Ribonuclease Inhibitor"/>
    <property type="match status" value="1"/>
</dbReference>
<gene>
    <name evidence="1" type="ORF">CY34DRAFT_86706</name>
</gene>
<protein>
    <recommendedName>
        <fullName evidence="3">F-box domain-containing protein</fullName>
    </recommendedName>
</protein>
<organism evidence="1 2">
    <name type="scientific">Suillus luteus UH-Slu-Lm8-n1</name>
    <dbReference type="NCBI Taxonomy" id="930992"/>
    <lineage>
        <taxon>Eukaryota</taxon>
        <taxon>Fungi</taxon>
        <taxon>Dikarya</taxon>
        <taxon>Basidiomycota</taxon>
        <taxon>Agaricomycotina</taxon>
        <taxon>Agaricomycetes</taxon>
        <taxon>Agaricomycetidae</taxon>
        <taxon>Boletales</taxon>
        <taxon>Suillineae</taxon>
        <taxon>Suillaceae</taxon>
        <taxon>Suillus</taxon>
    </lineage>
</organism>
<dbReference type="InParanoid" id="A0A0D0AG67"/>